<accession>A0ABV9S8K2</accession>
<feature type="region of interest" description="Disordered" evidence="1">
    <location>
        <begin position="1"/>
        <end position="21"/>
    </location>
</feature>
<name>A0ABV9S8K2_9PSEU</name>
<proteinExistence type="predicted"/>
<organism evidence="2 3">
    <name type="scientific">Actinophytocola glycyrrhizae</name>
    <dbReference type="NCBI Taxonomy" id="2044873"/>
    <lineage>
        <taxon>Bacteria</taxon>
        <taxon>Bacillati</taxon>
        <taxon>Actinomycetota</taxon>
        <taxon>Actinomycetes</taxon>
        <taxon>Pseudonocardiales</taxon>
        <taxon>Pseudonocardiaceae</taxon>
    </lineage>
</organism>
<evidence type="ECO:0000256" key="1">
    <source>
        <dbReference type="SAM" id="MobiDB-lite"/>
    </source>
</evidence>
<reference evidence="3" key="1">
    <citation type="journal article" date="2019" name="Int. J. Syst. Evol. Microbiol.">
        <title>The Global Catalogue of Microorganisms (GCM) 10K type strain sequencing project: providing services to taxonomists for standard genome sequencing and annotation.</title>
        <authorList>
            <consortium name="The Broad Institute Genomics Platform"/>
            <consortium name="The Broad Institute Genome Sequencing Center for Infectious Disease"/>
            <person name="Wu L."/>
            <person name="Ma J."/>
        </authorList>
    </citation>
    <scope>NUCLEOTIDE SEQUENCE [LARGE SCALE GENOMIC DNA]</scope>
    <source>
        <strain evidence="3">ZS-22-S1</strain>
    </source>
</reference>
<dbReference type="RefSeq" id="WP_378059093.1">
    <property type="nucleotide sequence ID" value="NZ_JBHSIS010000017.1"/>
</dbReference>
<dbReference type="EMBL" id="JBHSIS010000017">
    <property type="protein sequence ID" value="MFC4857103.1"/>
    <property type="molecule type" value="Genomic_DNA"/>
</dbReference>
<gene>
    <name evidence="2" type="ORF">ACFPCV_26720</name>
</gene>
<evidence type="ECO:0000313" key="2">
    <source>
        <dbReference type="EMBL" id="MFC4857103.1"/>
    </source>
</evidence>
<comment type="caution">
    <text evidence="2">The sequence shown here is derived from an EMBL/GenBank/DDBJ whole genome shotgun (WGS) entry which is preliminary data.</text>
</comment>
<protein>
    <submittedName>
        <fullName evidence="2">Uncharacterized protein</fullName>
    </submittedName>
</protein>
<evidence type="ECO:0000313" key="3">
    <source>
        <dbReference type="Proteomes" id="UP001595859"/>
    </source>
</evidence>
<dbReference type="Proteomes" id="UP001595859">
    <property type="component" value="Unassembled WGS sequence"/>
</dbReference>
<keyword evidence="3" id="KW-1185">Reference proteome</keyword>
<sequence length="54" mass="5936">MNGEEEEFTMARPARRGSNAAGSIAATVKSVLTLPFRVLGDLFGGRRRRTARTR</sequence>